<evidence type="ECO:0000256" key="1">
    <source>
        <dbReference type="ARBA" id="ARBA00001946"/>
    </source>
</evidence>
<dbReference type="GO" id="GO:0006355">
    <property type="term" value="P:regulation of DNA-templated transcription"/>
    <property type="evidence" value="ECO:0007669"/>
    <property type="project" value="InterPro"/>
</dbReference>
<dbReference type="Proteomes" id="UP000245138">
    <property type="component" value="Unassembled WGS sequence"/>
</dbReference>
<proteinExistence type="predicted"/>
<dbReference type="SUPFAM" id="SSF55781">
    <property type="entry name" value="GAF domain-like"/>
    <property type="match status" value="1"/>
</dbReference>
<comment type="cofactor">
    <cofactor evidence="1">
        <name>Mg(2+)</name>
        <dbReference type="ChEBI" id="CHEBI:18420"/>
    </cofactor>
</comment>
<dbReference type="PROSITE" id="PS50883">
    <property type="entry name" value="EAL"/>
    <property type="match status" value="1"/>
</dbReference>
<dbReference type="InterPro" id="IPR035919">
    <property type="entry name" value="EAL_sf"/>
</dbReference>
<dbReference type="InterPro" id="IPR000700">
    <property type="entry name" value="PAS-assoc_C"/>
</dbReference>
<dbReference type="Pfam" id="PF00989">
    <property type="entry name" value="PAS"/>
    <property type="match status" value="2"/>
</dbReference>
<accession>A0A2U1TXU9</accession>
<comment type="pathway">
    <text evidence="2">Purine metabolism; 3',5'-cyclic di-GMP biosynthesis.</text>
</comment>
<dbReference type="SUPFAM" id="SSF141868">
    <property type="entry name" value="EAL domain-like"/>
    <property type="match status" value="1"/>
</dbReference>
<dbReference type="Gene3D" id="3.30.450.40">
    <property type="match status" value="1"/>
</dbReference>
<protein>
    <recommendedName>
        <fullName evidence="3">diguanylate cyclase</fullName>
        <ecNumber evidence="3">2.7.7.65</ecNumber>
    </recommendedName>
</protein>
<dbReference type="Pfam" id="PF00563">
    <property type="entry name" value="EAL"/>
    <property type="match status" value="1"/>
</dbReference>
<gene>
    <name evidence="9" type="ORF">B4923_04525</name>
</gene>
<dbReference type="PANTHER" id="PTHR44757">
    <property type="entry name" value="DIGUANYLATE CYCLASE DGCP"/>
    <property type="match status" value="1"/>
</dbReference>
<comment type="caution">
    <text evidence="9">The sequence shown here is derived from an EMBL/GenBank/DDBJ whole genome shotgun (WGS) entry which is preliminary data.</text>
</comment>
<dbReference type="CDD" id="cd01949">
    <property type="entry name" value="GGDEF"/>
    <property type="match status" value="1"/>
</dbReference>
<dbReference type="InterPro" id="IPR043128">
    <property type="entry name" value="Rev_trsase/Diguanyl_cyclase"/>
</dbReference>
<dbReference type="SMART" id="SM00086">
    <property type="entry name" value="PAC"/>
    <property type="match status" value="1"/>
</dbReference>
<dbReference type="SMART" id="SM00065">
    <property type="entry name" value="GAF"/>
    <property type="match status" value="1"/>
</dbReference>
<evidence type="ECO:0000256" key="4">
    <source>
        <dbReference type="ARBA" id="ARBA00034247"/>
    </source>
</evidence>
<dbReference type="PANTHER" id="PTHR44757:SF2">
    <property type="entry name" value="BIOFILM ARCHITECTURE MAINTENANCE PROTEIN MBAA"/>
    <property type="match status" value="1"/>
</dbReference>
<dbReference type="InterPro" id="IPR003018">
    <property type="entry name" value="GAF"/>
</dbReference>
<evidence type="ECO:0000259" key="8">
    <source>
        <dbReference type="PROSITE" id="PS50887"/>
    </source>
</evidence>
<feature type="domain" description="PAC" evidence="6">
    <location>
        <begin position="207"/>
        <end position="259"/>
    </location>
</feature>
<keyword evidence="10" id="KW-1185">Reference proteome</keyword>
<reference evidence="9 10" key="1">
    <citation type="submission" date="2018-04" db="EMBL/GenBank/DDBJ databases">
        <title>Brenneria corticis sp.nov.</title>
        <authorList>
            <person name="Li Y."/>
        </authorList>
    </citation>
    <scope>NUCLEOTIDE SEQUENCE [LARGE SCALE GENOMIC DNA]</scope>
    <source>
        <strain evidence="9 10">LMG 27715</strain>
    </source>
</reference>
<dbReference type="InterPro" id="IPR013767">
    <property type="entry name" value="PAS_fold"/>
</dbReference>
<name>A0A2U1TXU9_9GAMM</name>
<evidence type="ECO:0000313" key="10">
    <source>
        <dbReference type="Proteomes" id="UP000245138"/>
    </source>
</evidence>
<dbReference type="GO" id="GO:0052621">
    <property type="term" value="F:diguanylate cyclase activity"/>
    <property type="evidence" value="ECO:0007669"/>
    <property type="project" value="UniProtKB-EC"/>
</dbReference>
<dbReference type="InterPro" id="IPR001633">
    <property type="entry name" value="EAL_dom"/>
</dbReference>
<organism evidence="9 10">
    <name type="scientific">Brenneria roseae subsp. americana</name>
    <dbReference type="NCBI Taxonomy" id="1508507"/>
    <lineage>
        <taxon>Bacteria</taxon>
        <taxon>Pseudomonadati</taxon>
        <taxon>Pseudomonadota</taxon>
        <taxon>Gammaproteobacteria</taxon>
        <taxon>Enterobacterales</taxon>
        <taxon>Pectobacteriaceae</taxon>
        <taxon>Brenneria</taxon>
    </lineage>
</organism>
<dbReference type="PROSITE" id="PS50112">
    <property type="entry name" value="PAS"/>
    <property type="match status" value="2"/>
</dbReference>
<dbReference type="FunFam" id="3.30.70.270:FF:000001">
    <property type="entry name" value="Diguanylate cyclase domain protein"/>
    <property type="match status" value="1"/>
</dbReference>
<dbReference type="SUPFAM" id="SSF55073">
    <property type="entry name" value="Nucleotide cyclase"/>
    <property type="match status" value="1"/>
</dbReference>
<dbReference type="InterPro" id="IPR001610">
    <property type="entry name" value="PAC"/>
</dbReference>
<evidence type="ECO:0000259" key="7">
    <source>
        <dbReference type="PROSITE" id="PS50883"/>
    </source>
</evidence>
<feature type="domain" description="PAS" evidence="5">
    <location>
        <begin position="134"/>
        <end position="204"/>
    </location>
</feature>
<dbReference type="CDD" id="cd01948">
    <property type="entry name" value="EAL"/>
    <property type="match status" value="1"/>
</dbReference>
<dbReference type="SMART" id="SM00052">
    <property type="entry name" value="EAL"/>
    <property type="match status" value="1"/>
</dbReference>
<evidence type="ECO:0000313" key="9">
    <source>
        <dbReference type="EMBL" id="PWC14182.1"/>
    </source>
</evidence>
<dbReference type="Pfam" id="PF13185">
    <property type="entry name" value="GAF_2"/>
    <property type="match status" value="1"/>
</dbReference>
<evidence type="ECO:0000256" key="3">
    <source>
        <dbReference type="ARBA" id="ARBA00012528"/>
    </source>
</evidence>
<dbReference type="EMBL" id="QDKJ01000003">
    <property type="protein sequence ID" value="PWC14182.1"/>
    <property type="molecule type" value="Genomic_DNA"/>
</dbReference>
<dbReference type="Gene3D" id="3.30.70.270">
    <property type="match status" value="1"/>
</dbReference>
<comment type="catalytic activity">
    <reaction evidence="4">
        <text>2 GTP = 3',3'-c-di-GMP + 2 diphosphate</text>
        <dbReference type="Rhea" id="RHEA:24898"/>
        <dbReference type="ChEBI" id="CHEBI:33019"/>
        <dbReference type="ChEBI" id="CHEBI:37565"/>
        <dbReference type="ChEBI" id="CHEBI:58805"/>
        <dbReference type="EC" id="2.7.7.65"/>
    </reaction>
</comment>
<dbReference type="NCBIfam" id="TIGR00254">
    <property type="entry name" value="GGDEF"/>
    <property type="match status" value="1"/>
</dbReference>
<evidence type="ECO:0000259" key="5">
    <source>
        <dbReference type="PROSITE" id="PS50112"/>
    </source>
</evidence>
<feature type="domain" description="PAS" evidence="5">
    <location>
        <begin position="9"/>
        <end position="62"/>
    </location>
</feature>
<dbReference type="Gene3D" id="3.30.450.20">
    <property type="entry name" value="PAS domain"/>
    <property type="match status" value="2"/>
</dbReference>
<dbReference type="InterPro" id="IPR029787">
    <property type="entry name" value="Nucleotide_cyclase"/>
</dbReference>
<dbReference type="RefSeq" id="WP_109053183.1">
    <property type="nucleotide sequence ID" value="NZ_QDKJ01000003.1"/>
</dbReference>
<feature type="domain" description="EAL" evidence="7">
    <location>
        <begin position="594"/>
        <end position="848"/>
    </location>
</feature>
<dbReference type="OrthoDB" id="9804951at2"/>
<dbReference type="Pfam" id="PF00990">
    <property type="entry name" value="GGDEF"/>
    <property type="match status" value="1"/>
</dbReference>
<dbReference type="InterPro" id="IPR000160">
    <property type="entry name" value="GGDEF_dom"/>
</dbReference>
<dbReference type="PROSITE" id="PS50887">
    <property type="entry name" value="GGDEF"/>
    <property type="match status" value="1"/>
</dbReference>
<dbReference type="SUPFAM" id="SSF55785">
    <property type="entry name" value="PYP-like sensor domain (PAS domain)"/>
    <property type="match status" value="2"/>
</dbReference>
<dbReference type="InterPro" id="IPR012226">
    <property type="entry name" value="Diguanyl_cyclase/Pdiesterase"/>
</dbReference>
<dbReference type="EC" id="2.7.7.65" evidence="3"/>
<dbReference type="NCBIfam" id="TIGR00229">
    <property type="entry name" value="sensory_box"/>
    <property type="match status" value="2"/>
</dbReference>
<dbReference type="Gene3D" id="3.20.20.450">
    <property type="entry name" value="EAL domain"/>
    <property type="match status" value="1"/>
</dbReference>
<sequence>MHTAINSSRFDVFRQVVEQSVDAKVVIDENGQIVFFNSAAEALWGERREDVLGRKVSLLMPDMHPSPTCSQLDEHFVRVLRAMAGTYRDISINLMDGAGIKTIEIGLSRINTAERVFYLAIARDVSVARRQEEERRLLSRALNESESAIYITDADWHITYLNDGFTRMLGYTLATAQGKNPPQLLSPQSTSAHNAAVWELFRQGKPFRGNQLLYRRDGRRLWGHIMETPIHDDQGNISHIVGVLTDITQAQMYQSLHQQVLEDLVREQPLELVMEQMCRLIESILPDTIASIIRVDEQQCLRALAAPSLPVEYIHSFDGLPIGPLVGSCGTAAFLNESVVVTDIAQDPRWETCRDQALELGLRACWSSPIRSGDGRVIGTFAFYFSQCREPDILHREIADICTHLCALALEREDARRDIRQLAFFDTLTGLPNRNLLLAQADRMIEEVAREGSPLAVLFIDLDHFKAINDAYGHATGDELLRTIADRVRQVAQASDIVGRLSGDEFVIVLPHCGEEQVVEILERLRGAISQPCQLAGITVTPQSSIGISLYPHDGNDMTTLLLHADLAMYQAKRTSRGGLSFYNKEMNIVARERMTMEHELRLALANKSLSLAWQPQVRLRDGELSGVEVLARWYHPELGYIPPTRFIPLAEECGLIHQLSDWVLDTACQQLVHWRNVGIFVPVISVNLSPASFHNPDLPAALFRTLERYGLKATDLVIEITENILLDNHPNILTSITAIHRSGIQLSIDDFGTGYSSLGYLRRLPISELKLDKSFVDDLEHDAASRALSKAVVGIGEGLDLRLVAEGIERRGQLEILQEHGYQSGQGYLFSKPLPASAFETWVAEYSAKPGGVQSDE</sequence>
<dbReference type="InterPro" id="IPR000014">
    <property type="entry name" value="PAS"/>
</dbReference>
<dbReference type="PROSITE" id="PS50113">
    <property type="entry name" value="PAC"/>
    <property type="match status" value="1"/>
</dbReference>
<dbReference type="SMART" id="SM00267">
    <property type="entry name" value="GGDEF"/>
    <property type="match status" value="1"/>
</dbReference>
<dbReference type="SMART" id="SM00091">
    <property type="entry name" value="PAS"/>
    <property type="match status" value="2"/>
</dbReference>
<evidence type="ECO:0000256" key="2">
    <source>
        <dbReference type="ARBA" id="ARBA00004665"/>
    </source>
</evidence>
<evidence type="ECO:0000259" key="6">
    <source>
        <dbReference type="PROSITE" id="PS50113"/>
    </source>
</evidence>
<dbReference type="CDD" id="cd00130">
    <property type="entry name" value="PAS"/>
    <property type="match status" value="2"/>
</dbReference>
<dbReference type="InterPro" id="IPR052155">
    <property type="entry name" value="Biofilm_reg_signaling"/>
</dbReference>
<dbReference type="AlphaFoldDB" id="A0A2U1TXU9"/>
<dbReference type="PIRSF" id="PIRSF005925">
    <property type="entry name" value="Dos"/>
    <property type="match status" value="1"/>
</dbReference>
<feature type="domain" description="GGDEF" evidence="8">
    <location>
        <begin position="453"/>
        <end position="585"/>
    </location>
</feature>
<dbReference type="InterPro" id="IPR035965">
    <property type="entry name" value="PAS-like_dom_sf"/>
</dbReference>
<dbReference type="InterPro" id="IPR029016">
    <property type="entry name" value="GAF-like_dom_sf"/>
</dbReference>